<keyword evidence="2" id="KW-1185">Reference proteome</keyword>
<protein>
    <submittedName>
        <fullName evidence="1">Uncharacterized protein</fullName>
    </submittedName>
</protein>
<dbReference type="EMBL" id="BMPT01000005">
    <property type="protein sequence ID" value="GGM22090.1"/>
    <property type="molecule type" value="Genomic_DNA"/>
</dbReference>
<evidence type="ECO:0000313" key="1">
    <source>
        <dbReference type="EMBL" id="GGM22090.1"/>
    </source>
</evidence>
<evidence type="ECO:0000313" key="2">
    <source>
        <dbReference type="Proteomes" id="UP000655589"/>
    </source>
</evidence>
<reference evidence="1" key="1">
    <citation type="journal article" date="2014" name="Int. J. Syst. Evol. Microbiol.">
        <title>Complete genome sequence of Corynebacterium casei LMG S-19264T (=DSM 44701T), isolated from a smear-ripened cheese.</title>
        <authorList>
            <consortium name="US DOE Joint Genome Institute (JGI-PGF)"/>
            <person name="Walter F."/>
            <person name="Albersmeier A."/>
            <person name="Kalinowski J."/>
            <person name="Ruckert C."/>
        </authorList>
    </citation>
    <scope>NUCLEOTIDE SEQUENCE</scope>
    <source>
        <strain evidence="1">JCM 3051</strain>
    </source>
</reference>
<dbReference type="Proteomes" id="UP000655589">
    <property type="component" value="Unassembled WGS sequence"/>
</dbReference>
<proteinExistence type="predicted"/>
<reference evidence="1" key="2">
    <citation type="submission" date="2020-09" db="EMBL/GenBank/DDBJ databases">
        <authorList>
            <person name="Sun Q."/>
            <person name="Ohkuma M."/>
        </authorList>
    </citation>
    <scope>NUCLEOTIDE SEQUENCE</scope>
    <source>
        <strain evidence="1">JCM 3051</strain>
    </source>
</reference>
<sequence>MPVAGGSLPDPPSHRGLRRVVRDCDVARATGADAPSAGSGFERDHRGSFEAPVHRLVARAGTAGAVHVMLGT</sequence>
<name>A0A8H9L3M5_9MICO</name>
<comment type="caution">
    <text evidence="1">The sequence shown here is derived from an EMBL/GenBank/DDBJ whole genome shotgun (WGS) entry which is preliminary data.</text>
</comment>
<accession>A0A8H9L3M5</accession>
<gene>
    <name evidence="1" type="ORF">GCM10010102_17220</name>
</gene>
<dbReference type="AlphaFoldDB" id="A0A8H9L3M5"/>
<organism evidence="1 2">
    <name type="scientific">Promicromonospora citrea</name>
    <dbReference type="NCBI Taxonomy" id="43677"/>
    <lineage>
        <taxon>Bacteria</taxon>
        <taxon>Bacillati</taxon>
        <taxon>Actinomycetota</taxon>
        <taxon>Actinomycetes</taxon>
        <taxon>Micrococcales</taxon>
        <taxon>Promicromonosporaceae</taxon>
        <taxon>Promicromonospora</taxon>
    </lineage>
</organism>